<reference evidence="1 2" key="1">
    <citation type="submission" date="2024-07" db="EMBL/GenBank/DDBJ databases">
        <authorList>
            <person name="Akdeniz Z."/>
        </authorList>
    </citation>
    <scope>NUCLEOTIDE SEQUENCE [LARGE SCALE GENOMIC DNA]</scope>
</reference>
<keyword evidence="2" id="KW-1185">Reference proteome</keyword>
<dbReference type="Proteomes" id="UP001642409">
    <property type="component" value="Unassembled WGS sequence"/>
</dbReference>
<sequence length="207" mass="24423">MSKYYTPPFEKRTNRAMARSEVIMNKLAAEQYRYNQSQIVSLENVPINAVSEQMYFSNLYQKPEIDVISEKFDQRFKNQAFGSDFTLSFFQRDEQIQTERQLSPIQMDSLVSNSDPDLPLDPAPLQNTISMKMIPTLTLNTLTTLNVNKLKHQNFNQIVHYAIQNQFKQTNAELKRNQEFESKMRKHEEDLRIMDKYNPVIRKRGVM</sequence>
<evidence type="ECO:0000313" key="1">
    <source>
        <dbReference type="EMBL" id="CAL6027560.1"/>
    </source>
</evidence>
<gene>
    <name evidence="1" type="ORF">HINF_LOCUS31382</name>
</gene>
<organism evidence="1 2">
    <name type="scientific">Hexamita inflata</name>
    <dbReference type="NCBI Taxonomy" id="28002"/>
    <lineage>
        <taxon>Eukaryota</taxon>
        <taxon>Metamonada</taxon>
        <taxon>Diplomonadida</taxon>
        <taxon>Hexamitidae</taxon>
        <taxon>Hexamitinae</taxon>
        <taxon>Hexamita</taxon>
    </lineage>
</organism>
<comment type="caution">
    <text evidence="1">The sequence shown here is derived from an EMBL/GenBank/DDBJ whole genome shotgun (WGS) entry which is preliminary data.</text>
</comment>
<evidence type="ECO:0000313" key="2">
    <source>
        <dbReference type="Proteomes" id="UP001642409"/>
    </source>
</evidence>
<name>A0ABP1IZU9_9EUKA</name>
<dbReference type="EMBL" id="CAXDID020000105">
    <property type="protein sequence ID" value="CAL6027560.1"/>
    <property type="molecule type" value="Genomic_DNA"/>
</dbReference>
<protein>
    <submittedName>
        <fullName evidence="1">Hypothetical_protein</fullName>
    </submittedName>
</protein>
<proteinExistence type="predicted"/>
<accession>A0ABP1IZU9</accession>